<accession>A0ABP3K6F8</accession>
<reference evidence="6" key="1">
    <citation type="journal article" date="2019" name="Int. J. Syst. Evol. Microbiol.">
        <title>The Global Catalogue of Microorganisms (GCM) 10K type strain sequencing project: providing services to taxonomists for standard genome sequencing and annotation.</title>
        <authorList>
            <consortium name="The Broad Institute Genomics Platform"/>
            <consortium name="The Broad Institute Genome Sequencing Center for Infectious Disease"/>
            <person name="Wu L."/>
            <person name="Ma J."/>
        </authorList>
    </citation>
    <scope>NUCLEOTIDE SEQUENCE [LARGE SCALE GENOMIC DNA]</scope>
    <source>
        <strain evidence="6">JCM 10649</strain>
    </source>
</reference>
<comment type="similarity">
    <text evidence="2">Belongs to the LppX/LprAFG lipoprotein family.</text>
</comment>
<keyword evidence="3" id="KW-1003">Cell membrane</keyword>
<evidence type="ECO:0000256" key="3">
    <source>
        <dbReference type="ARBA" id="ARBA00022475"/>
    </source>
</evidence>
<dbReference type="EMBL" id="BAAAHB010000042">
    <property type="protein sequence ID" value="GAA0472695.1"/>
    <property type="molecule type" value="Genomic_DNA"/>
</dbReference>
<evidence type="ECO:0000256" key="2">
    <source>
        <dbReference type="ARBA" id="ARBA00009194"/>
    </source>
</evidence>
<evidence type="ECO:0000256" key="4">
    <source>
        <dbReference type="SAM" id="MobiDB-lite"/>
    </source>
</evidence>
<name>A0ABP3K6F8_9ACTN</name>
<dbReference type="Proteomes" id="UP001499895">
    <property type="component" value="Unassembled WGS sequence"/>
</dbReference>
<evidence type="ECO:0000313" key="5">
    <source>
        <dbReference type="EMBL" id="GAA0472695.1"/>
    </source>
</evidence>
<dbReference type="Pfam" id="PF07161">
    <property type="entry name" value="LppX_LprAFG"/>
    <property type="match status" value="1"/>
</dbReference>
<dbReference type="Gene3D" id="2.50.20.20">
    <property type="match status" value="1"/>
</dbReference>
<sequence length="248" mass="25965">MAAGLVLGLTACGGGGNGKADPVADLKAAAGKAAEQNSYKAKGTSKDHEGETSLEMLYSEKPWASDLKGTGPKSADNPTGEIRMMNTGGNLYIKSGEPVGGKAWMKVEVGEARQAPKSDSMRSAGLQAAVLATSKDVKKVGEEKVGGRKTTHYKGTVTLSELAAYKGDLLTEKQRDSYAQPAMYGGAKTLDLDVWVDANDLPAKTRESSKGSKGESTTTLEFLEYGLKVNVQPPPAGEVASMKDMMKG</sequence>
<evidence type="ECO:0000256" key="1">
    <source>
        <dbReference type="ARBA" id="ARBA00004196"/>
    </source>
</evidence>
<dbReference type="RefSeq" id="WP_344092251.1">
    <property type="nucleotide sequence ID" value="NZ_BAAAHB010000042.1"/>
</dbReference>
<evidence type="ECO:0000313" key="6">
    <source>
        <dbReference type="Proteomes" id="UP001499895"/>
    </source>
</evidence>
<dbReference type="InterPro" id="IPR009830">
    <property type="entry name" value="LppX/LprAFG"/>
</dbReference>
<comment type="subcellular location">
    <subcellularLocation>
        <location evidence="1">Cell envelope</location>
    </subcellularLocation>
</comment>
<dbReference type="InterPro" id="IPR029046">
    <property type="entry name" value="LolA/LolB/LppX"/>
</dbReference>
<organism evidence="5 6">
    <name type="scientific">Streptomyces stramineus</name>
    <dbReference type="NCBI Taxonomy" id="173861"/>
    <lineage>
        <taxon>Bacteria</taxon>
        <taxon>Bacillati</taxon>
        <taxon>Actinomycetota</taxon>
        <taxon>Actinomycetes</taxon>
        <taxon>Kitasatosporales</taxon>
        <taxon>Streptomycetaceae</taxon>
        <taxon>Streptomyces</taxon>
    </lineage>
</organism>
<gene>
    <name evidence="5" type="ORF">GCM10009544_38380</name>
</gene>
<protein>
    <submittedName>
        <fullName evidence="5">Lipoprotein</fullName>
    </submittedName>
</protein>
<keyword evidence="6" id="KW-1185">Reference proteome</keyword>
<dbReference type="SUPFAM" id="SSF89392">
    <property type="entry name" value="Prokaryotic lipoproteins and lipoprotein localization factors"/>
    <property type="match status" value="1"/>
</dbReference>
<keyword evidence="3" id="KW-0472">Membrane</keyword>
<comment type="caution">
    <text evidence="5">The sequence shown here is derived from an EMBL/GenBank/DDBJ whole genome shotgun (WGS) entry which is preliminary data.</text>
</comment>
<feature type="region of interest" description="Disordered" evidence="4">
    <location>
        <begin position="31"/>
        <end position="80"/>
    </location>
</feature>
<proteinExistence type="inferred from homology"/>
<keyword evidence="5" id="KW-0449">Lipoprotein</keyword>